<feature type="domain" description="Protein kinase" evidence="10">
    <location>
        <begin position="129"/>
        <end position="413"/>
    </location>
</feature>
<dbReference type="InterPro" id="IPR000719">
    <property type="entry name" value="Prot_kinase_dom"/>
</dbReference>
<evidence type="ECO:0000256" key="3">
    <source>
        <dbReference type="ARBA" id="ARBA00022679"/>
    </source>
</evidence>
<dbReference type="GO" id="GO:0005524">
    <property type="term" value="F:ATP binding"/>
    <property type="evidence" value="ECO:0007669"/>
    <property type="project" value="UniProtKB-UniRule"/>
</dbReference>
<proteinExistence type="inferred from homology"/>
<name>A0A9J6AQA1_SOLCO</name>
<dbReference type="GO" id="GO:0000307">
    <property type="term" value="C:cyclin-dependent protein kinase holoenzyme complex"/>
    <property type="evidence" value="ECO:0007669"/>
    <property type="project" value="TreeGrafter"/>
</dbReference>
<feature type="compositionally biased region" description="Basic and acidic residues" evidence="9">
    <location>
        <begin position="64"/>
        <end position="77"/>
    </location>
</feature>
<feature type="region of interest" description="Disordered" evidence="9">
    <location>
        <begin position="1"/>
        <end position="102"/>
    </location>
</feature>
<dbReference type="InterPro" id="IPR008271">
    <property type="entry name" value="Ser/Thr_kinase_AS"/>
</dbReference>
<dbReference type="InterPro" id="IPR011009">
    <property type="entry name" value="Kinase-like_dom_sf"/>
</dbReference>
<feature type="compositionally biased region" description="Basic and acidic residues" evidence="9">
    <location>
        <begin position="16"/>
        <end position="31"/>
    </location>
</feature>
<evidence type="ECO:0000256" key="8">
    <source>
        <dbReference type="RuleBase" id="RU000304"/>
    </source>
</evidence>
<keyword evidence="6 7" id="KW-0067">ATP-binding</keyword>
<comment type="similarity">
    <text evidence="1">Belongs to the protein kinase superfamily. CMGC Ser/Thr protein kinase family. CDC2/CDKX subfamily.</text>
</comment>
<dbReference type="Gene3D" id="1.10.510.10">
    <property type="entry name" value="Transferase(Phosphotransferase) domain 1"/>
    <property type="match status" value="1"/>
</dbReference>
<feature type="compositionally biased region" description="Polar residues" evidence="9">
    <location>
        <begin position="32"/>
        <end position="41"/>
    </location>
</feature>
<dbReference type="Proteomes" id="UP000824120">
    <property type="component" value="Chromosome 2"/>
</dbReference>
<evidence type="ECO:0000256" key="5">
    <source>
        <dbReference type="ARBA" id="ARBA00022777"/>
    </source>
</evidence>
<feature type="binding site" evidence="7">
    <location>
        <position position="158"/>
    </location>
    <ligand>
        <name>ATP</name>
        <dbReference type="ChEBI" id="CHEBI:30616"/>
    </ligand>
</feature>
<keyword evidence="5" id="KW-0418">Kinase</keyword>
<dbReference type="Gene3D" id="3.30.200.20">
    <property type="entry name" value="Phosphorylase Kinase, domain 1"/>
    <property type="match status" value="1"/>
</dbReference>
<evidence type="ECO:0000256" key="1">
    <source>
        <dbReference type="ARBA" id="ARBA00006485"/>
    </source>
</evidence>
<evidence type="ECO:0000256" key="6">
    <source>
        <dbReference type="ARBA" id="ARBA00022840"/>
    </source>
</evidence>
<dbReference type="EMBL" id="JACXVP010000002">
    <property type="protein sequence ID" value="KAG5626271.1"/>
    <property type="molecule type" value="Genomic_DNA"/>
</dbReference>
<dbReference type="FunFam" id="1.10.510.10:FF:000043">
    <property type="entry name" value="probable serine/threonine-protein kinase At1g54610"/>
    <property type="match status" value="1"/>
</dbReference>
<feature type="compositionally biased region" description="Basic and acidic residues" evidence="9">
    <location>
        <begin position="474"/>
        <end position="489"/>
    </location>
</feature>
<evidence type="ECO:0000313" key="11">
    <source>
        <dbReference type="EMBL" id="KAG5626271.1"/>
    </source>
</evidence>
<dbReference type="AlphaFoldDB" id="A0A9J6AQA1"/>
<dbReference type="CDD" id="cd07840">
    <property type="entry name" value="STKc_CDK9_like"/>
    <property type="match status" value="1"/>
</dbReference>
<dbReference type="PROSITE" id="PS00107">
    <property type="entry name" value="PROTEIN_KINASE_ATP"/>
    <property type="match status" value="1"/>
</dbReference>
<dbReference type="PROSITE" id="PS50011">
    <property type="entry name" value="PROTEIN_KINASE_DOM"/>
    <property type="match status" value="1"/>
</dbReference>
<keyword evidence="3" id="KW-0808">Transferase</keyword>
<evidence type="ECO:0000259" key="10">
    <source>
        <dbReference type="PROSITE" id="PS50011"/>
    </source>
</evidence>
<dbReference type="SMART" id="SM00220">
    <property type="entry name" value="S_TKc"/>
    <property type="match status" value="1"/>
</dbReference>
<dbReference type="InterPro" id="IPR050108">
    <property type="entry name" value="CDK"/>
</dbReference>
<evidence type="ECO:0000313" key="12">
    <source>
        <dbReference type="Proteomes" id="UP000824120"/>
    </source>
</evidence>
<feature type="region of interest" description="Disordered" evidence="9">
    <location>
        <begin position="468"/>
        <end position="496"/>
    </location>
</feature>
<keyword evidence="2 8" id="KW-0723">Serine/threonine-protein kinase</keyword>
<dbReference type="PANTHER" id="PTHR24056:SF473">
    <property type="entry name" value="PROTEIN KINASE DOMAIN-CONTAINING PROTEIN"/>
    <property type="match status" value="1"/>
</dbReference>
<dbReference type="Pfam" id="PF00069">
    <property type="entry name" value="Pkinase"/>
    <property type="match status" value="1"/>
</dbReference>
<dbReference type="OrthoDB" id="28397at2759"/>
<dbReference type="GO" id="GO:0005634">
    <property type="term" value="C:nucleus"/>
    <property type="evidence" value="ECO:0007669"/>
    <property type="project" value="TreeGrafter"/>
</dbReference>
<comment type="caution">
    <text evidence="11">The sequence shown here is derived from an EMBL/GenBank/DDBJ whole genome shotgun (WGS) entry which is preliminary data.</text>
</comment>
<evidence type="ECO:0000256" key="7">
    <source>
        <dbReference type="PROSITE-ProRule" id="PRU10141"/>
    </source>
</evidence>
<evidence type="ECO:0000256" key="9">
    <source>
        <dbReference type="SAM" id="MobiDB-lite"/>
    </source>
</evidence>
<keyword evidence="4 7" id="KW-0547">Nucleotide-binding</keyword>
<keyword evidence="12" id="KW-1185">Reference proteome</keyword>
<organism evidence="11 12">
    <name type="scientific">Solanum commersonii</name>
    <name type="common">Commerson's wild potato</name>
    <name type="synonym">Commerson's nightshade</name>
    <dbReference type="NCBI Taxonomy" id="4109"/>
    <lineage>
        <taxon>Eukaryota</taxon>
        <taxon>Viridiplantae</taxon>
        <taxon>Streptophyta</taxon>
        <taxon>Embryophyta</taxon>
        <taxon>Tracheophyta</taxon>
        <taxon>Spermatophyta</taxon>
        <taxon>Magnoliopsida</taxon>
        <taxon>eudicotyledons</taxon>
        <taxon>Gunneridae</taxon>
        <taxon>Pentapetalae</taxon>
        <taxon>asterids</taxon>
        <taxon>lamiids</taxon>
        <taxon>Solanales</taxon>
        <taxon>Solanaceae</taxon>
        <taxon>Solanoideae</taxon>
        <taxon>Solaneae</taxon>
        <taxon>Solanum</taxon>
    </lineage>
</organism>
<dbReference type="GO" id="GO:0032968">
    <property type="term" value="P:positive regulation of transcription elongation by RNA polymerase II"/>
    <property type="evidence" value="ECO:0007669"/>
    <property type="project" value="TreeGrafter"/>
</dbReference>
<dbReference type="PANTHER" id="PTHR24056">
    <property type="entry name" value="CELL DIVISION PROTEIN KINASE"/>
    <property type="match status" value="1"/>
</dbReference>
<dbReference type="InterPro" id="IPR017441">
    <property type="entry name" value="Protein_kinase_ATP_BS"/>
</dbReference>
<dbReference type="FunFam" id="3.30.200.20:FF:000021">
    <property type="entry name" value="probable serine/threonine-protein kinase At1g54610"/>
    <property type="match status" value="1"/>
</dbReference>
<reference evidence="11 12" key="1">
    <citation type="submission" date="2020-09" db="EMBL/GenBank/DDBJ databases">
        <title>De no assembly of potato wild relative species, Solanum commersonii.</title>
        <authorList>
            <person name="Cho K."/>
        </authorList>
    </citation>
    <scope>NUCLEOTIDE SEQUENCE [LARGE SCALE GENOMIC DNA]</scope>
    <source>
        <strain evidence="11">LZ3.2</strain>
        <tissue evidence="11">Leaf</tissue>
    </source>
</reference>
<dbReference type="SUPFAM" id="SSF56112">
    <property type="entry name" value="Protein kinase-like (PK-like)"/>
    <property type="match status" value="1"/>
</dbReference>
<dbReference type="GO" id="GO:0008353">
    <property type="term" value="F:RNA polymerase II CTD heptapeptide repeat kinase activity"/>
    <property type="evidence" value="ECO:0007669"/>
    <property type="project" value="TreeGrafter"/>
</dbReference>
<dbReference type="PROSITE" id="PS00108">
    <property type="entry name" value="PROTEIN_KINASE_ST"/>
    <property type="match status" value="1"/>
</dbReference>
<gene>
    <name evidence="11" type="ORF">H5410_011489</name>
</gene>
<accession>A0A9J6AQA1</accession>
<evidence type="ECO:0000256" key="2">
    <source>
        <dbReference type="ARBA" id="ARBA00022527"/>
    </source>
</evidence>
<evidence type="ECO:0000256" key="4">
    <source>
        <dbReference type="ARBA" id="ARBA00022741"/>
    </source>
</evidence>
<sequence>MGCVLGREVSSGLVHNGREEKREGVHYEKKSQSISAESTETLEVKGAENVTVDTEVVEADEGDETKKDDKAEHDGKSRKEKRRSKPDPRLSNPPKHKHGEQVAAGWPSWLSAHVGEAIDGWLPRRADTFEKIDKIGQGTYSNVYKARDTVTGKIVALKKVRFDNLEPESVRFMAREIIILRQLDHPNVIKLEGLVTSRMSCSLYLVFEYMDHDLAGLAASPDIKFTEAQVKCYMHQLLSGLEHCHNRHVLHRDIKGSNLLLDNSGILRIADFGLATIFDPRHKHQMTSRVVTLWYRPPELLLGATDYGVGIDLWSAGCILAELLAGKPIMPGRTEVEQLHKIYKLCGSPSEEYWKKSKLPNATLFKPREPYRRCIRETFKDFPQSSLPLIDTLLAIDPAERKTATDALRSEWFGLETCMLEVSSSKPLASESKGLAFWVELIAWGLPSAGYLSYVFFNTEPYACDPSSLPKYPPTKEMDAKRRDDEARRSALFPIV</sequence>
<protein>
    <recommendedName>
        <fullName evidence="10">Protein kinase domain-containing protein</fullName>
    </recommendedName>
</protein>